<dbReference type="InterPro" id="IPR036390">
    <property type="entry name" value="WH_DNA-bd_sf"/>
</dbReference>
<keyword evidence="7" id="KW-1185">Reference proteome</keyword>
<dbReference type="PANTHER" id="PTHR24567:SF74">
    <property type="entry name" value="HTH-TYPE TRANSCRIPTIONAL REGULATOR ARCR"/>
    <property type="match status" value="1"/>
</dbReference>
<dbReference type="SUPFAM" id="SSF51206">
    <property type="entry name" value="cAMP-binding domain-like"/>
    <property type="match status" value="1"/>
</dbReference>
<sequence length="232" mass="25451">MRTQDIDEMRRLPFFRDVEAGNVDAMLRSAFLQRFPAHVELVRDGEPADFLHVIIEGTVEMFSGHRDRETTLGVSGPGESFILAAVLLDRPYLQSARALSAARILMLPADAVRQAFAADAGFARALAAGTAQAYRGVVRELKNQKLRSGLERLANWLLTHDVECGSRGRFDFPFDKKVLAARLGMAPEVLSRSFAALAAYDVVVRGPSVCINDVDALRKLARPSPTIDGTNI</sequence>
<dbReference type="CDD" id="cd00038">
    <property type="entry name" value="CAP_ED"/>
    <property type="match status" value="1"/>
</dbReference>
<organism evidence="6 7">
    <name type="scientific">Neoroseomonas lacus</name>
    <dbReference type="NCBI Taxonomy" id="287609"/>
    <lineage>
        <taxon>Bacteria</taxon>
        <taxon>Pseudomonadati</taxon>
        <taxon>Pseudomonadota</taxon>
        <taxon>Alphaproteobacteria</taxon>
        <taxon>Acetobacterales</taxon>
        <taxon>Acetobacteraceae</taxon>
        <taxon>Neoroseomonas</taxon>
    </lineage>
</organism>
<dbReference type="GO" id="GO:0003677">
    <property type="term" value="F:DNA binding"/>
    <property type="evidence" value="ECO:0007669"/>
    <property type="project" value="UniProtKB-KW"/>
</dbReference>
<dbReference type="Pfam" id="PF13545">
    <property type="entry name" value="HTH_Crp_2"/>
    <property type="match status" value="1"/>
</dbReference>
<dbReference type="InterPro" id="IPR014710">
    <property type="entry name" value="RmlC-like_jellyroll"/>
</dbReference>
<evidence type="ECO:0000256" key="3">
    <source>
        <dbReference type="ARBA" id="ARBA00023163"/>
    </source>
</evidence>
<proteinExistence type="predicted"/>
<dbReference type="InterPro" id="IPR050397">
    <property type="entry name" value="Env_Response_Regulators"/>
</dbReference>
<dbReference type="RefSeq" id="WP_188966759.1">
    <property type="nucleotide sequence ID" value="NZ_BMKW01000004.1"/>
</dbReference>
<name>A0A917KEX0_9PROT</name>
<dbReference type="Proteomes" id="UP000661507">
    <property type="component" value="Unassembled WGS sequence"/>
</dbReference>
<dbReference type="NCBIfam" id="NF006901">
    <property type="entry name" value="PRK09392.1"/>
    <property type="match status" value="1"/>
</dbReference>
<reference evidence="6" key="1">
    <citation type="journal article" date="2014" name="Int. J. Syst. Evol. Microbiol.">
        <title>Complete genome sequence of Corynebacterium casei LMG S-19264T (=DSM 44701T), isolated from a smear-ripened cheese.</title>
        <authorList>
            <consortium name="US DOE Joint Genome Institute (JGI-PGF)"/>
            <person name="Walter F."/>
            <person name="Albersmeier A."/>
            <person name="Kalinowski J."/>
            <person name="Ruckert C."/>
        </authorList>
    </citation>
    <scope>NUCLEOTIDE SEQUENCE</scope>
    <source>
        <strain evidence="6">CGMCC 1.3617</strain>
    </source>
</reference>
<dbReference type="SMART" id="SM00100">
    <property type="entry name" value="cNMP"/>
    <property type="match status" value="1"/>
</dbReference>
<evidence type="ECO:0000256" key="2">
    <source>
        <dbReference type="ARBA" id="ARBA00023125"/>
    </source>
</evidence>
<reference evidence="6" key="2">
    <citation type="submission" date="2020-09" db="EMBL/GenBank/DDBJ databases">
        <authorList>
            <person name="Sun Q."/>
            <person name="Zhou Y."/>
        </authorList>
    </citation>
    <scope>NUCLEOTIDE SEQUENCE</scope>
    <source>
        <strain evidence="6">CGMCC 1.3617</strain>
    </source>
</reference>
<comment type="caution">
    <text evidence="6">The sequence shown here is derived from an EMBL/GenBank/DDBJ whole genome shotgun (WGS) entry which is preliminary data.</text>
</comment>
<dbReference type="PROSITE" id="PS51063">
    <property type="entry name" value="HTH_CRP_2"/>
    <property type="match status" value="1"/>
</dbReference>
<evidence type="ECO:0000256" key="1">
    <source>
        <dbReference type="ARBA" id="ARBA00023015"/>
    </source>
</evidence>
<dbReference type="Pfam" id="PF00027">
    <property type="entry name" value="cNMP_binding"/>
    <property type="match status" value="1"/>
</dbReference>
<keyword evidence="1" id="KW-0805">Transcription regulation</keyword>
<dbReference type="InterPro" id="IPR036388">
    <property type="entry name" value="WH-like_DNA-bd_sf"/>
</dbReference>
<protein>
    <submittedName>
        <fullName evidence="6">Transcriptional regulator</fullName>
    </submittedName>
</protein>
<accession>A0A917KEX0</accession>
<feature type="domain" description="Cyclic nucleotide-binding" evidence="4">
    <location>
        <begin position="14"/>
        <end position="114"/>
    </location>
</feature>
<dbReference type="InterPro" id="IPR000595">
    <property type="entry name" value="cNMP-bd_dom"/>
</dbReference>
<dbReference type="Gene3D" id="1.10.10.10">
    <property type="entry name" value="Winged helix-like DNA-binding domain superfamily/Winged helix DNA-binding domain"/>
    <property type="match status" value="1"/>
</dbReference>
<dbReference type="GO" id="GO:0005829">
    <property type="term" value="C:cytosol"/>
    <property type="evidence" value="ECO:0007669"/>
    <property type="project" value="TreeGrafter"/>
</dbReference>
<feature type="domain" description="HTH crp-type" evidence="5">
    <location>
        <begin position="147"/>
        <end position="215"/>
    </location>
</feature>
<dbReference type="Gene3D" id="2.60.120.10">
    <property type="entry name" value="Jelly Rolls"/>
    <property type="match status" value="1"/>
</dbReference>
<dbReference type="InterPro" id="IPR018490">
    <property type="entry name" value="cNMP-bd_dom_sf"/>
</dbReference>
<evidence type="ECO:0000259" key="4">
    <source>
        <dbReference type="PROSITE" id="PS50042"/>
    </source>
</evidence>
<keyword evidence="3" id="KW-0804">Transcription</keyword>
<evidence type="ECO:0000313" key="7">
    <source>
        <dbReference type="Proteomes" id="UP000661507"/>
    </source>
</evidence>
<dbReference type="GO" id="GO:0003700">
    <property type="term" value="F:DNA-binding transcription factor activity"/>
    <property type="evidence" value="ECO:0007669"/>
    <property type="project" value="TreeGrafter"/>
</dbReference>
<evidence type="ECO:0000259" key="5">
    <source>
        <dbReference type="PROSITE" id="PS51063"/>
    </source>
</evidence>
<dbReference type="EMBL" id="BMKW01000004">
    <property type="protein sequence ID" value="GGJ11641.1"/>
    <property type="molecule type" value="Genomic_DNA"/>
</dbReference>
<dbReference type="AlphaFoldDB" id="A0A917KEX0"/>
<dbReference type="PROSITE" id="PS50042">
    <property type="entry name" value="CNMP_BINDING_3"/>
    <property type="match status" value="1"/>
</dbReference>
<gene>
    <name evidence="6" type="primary">ftrB</name>
    <name evidence="6" type="ORF">GCM10011320_18500</name>
</gene>
<dbReference type="SUPFAM" id="SSF46785">
    <property type="entry name" value="Winged helix' DNA-binding domain"/>
    <property type="match status" value="1"/>
</dbReference>
<dbReference type="PANTHER" id="PTHR24567">
    <property type="entry name" value="CRP FAMILY TRANSCRIPTIONAL REGULATORY PROTEIN"/>
    <property type="match status" value="1"/>
</dbReference>
<evidence type="ECO:0000313" key="6">
    <source>
        <dbReference type="EMBL" id="GGJ11641.1"/>
    </source>
</evidence>
<dbReference type="InterPro" id="IPR012318">
    <property type="entry name" value="HTH_CRP"/>
</dbReference>
<keyword evidence="2" id="KW-0238">DNA-binding</keyword>